<dbReference type="GO" id="GO:0008270">
    <property type="term" value="F:zinc ion binding"/>
    <property type="evidence" value="ECO:0007669"/>
    <property type="project" value="UniProtKB-UniRule"/>
</dbReference>
<organism evidence="5 6">
    <name type="scientific">Moritella yayanosii</name>
    <dbReference type="NCBI Taxonomy" id="69539"/>
    <lineage>
        <taxon>Bacteria</taxon>
        <taxon>Pseudomonadati</taxon>
        <taxon>Pseudomonadota</taxon>
        <taxon>Gammaproteobacteria</taxon>
        <taxon>Alteromonadales</taxon>
        <taxon>Moritellaceae</taxon>
        <taxon>Moritella</taxon>
    </lineage>
</organism>
<comment type="similarity">
    <text evidence="3">Belongs to the DNA gyrase inhibitor YacG family.</text>
</comment>
<evidence type="ECO:0000313" key="6">
    <source>
        <dbReference type="Proteomes" id="UP000250163"/>
    </source>
</evidence>
<dbReference type="PANTHER" id="PTHR36150:SF1">
    <property type="entry name" value="DNA GYRASE INHIBITOR YACG"/>
    <property type="match status" value="1"/>
</dbReference>
<evidence type="ECO:0000256" key="4">
    <source>
        <dbReference type="SAM" id="MobiDB-lite"/>
    </source>
</evidence>
<sequence>MQVNCPTCQKPVEWVATSEFRPFCCERCKLIDLGEWASGERVIPGEDASPQESQPKGYEFD</sequence>
<feature type="binding site" evidence="3">
    <location>
        <position position="8"/>
    </location>
    <ligand>
        <name>Zn(2+)</name>
        <dbReference type="ChEBI" id="CHEBI:29105"/>
    </ligand>
</feature>
<dbReference type="Pfam" id="PF03884">
    <property type="entry name" value="YacG"/>
    <property type="match status" value="1"/>
</dbReference>
<dbReference type="GO" id="GO:0008657">
    <property type="term" value="F:DNA topoisomerase type II (double strand cut, ATP-hydrolyzing) inhibitor activity"/>
    <property type="evidence" value="ECO:0007669"/>
    <property type="project" value="UniProtKB-UniRule"/>
</dbReference>
<name>A0A330LU30_9GAMM</name>
<keyword evidence="6" id="KW-1185">Reference proteome</keyword>
<dbReference type="NCBIfam" id="NF001638">
    <property type="entry name" value="PRK00418.1"/>
    <property type="match status" value="1"/>
</dbReference>
<evidence type="ECO:0000256" key="1">
    <source>
        <dbReference type="ARBA" id="ARBA00022723"/>
    </source>
</evidence>
<dbReference type="Proteomes" id="UP000250163">
    <property type="component" value="Chromosome MORIYA"/>
</dbReference>
<keyword evidence="2 3" id="KW-0862">Zinc</keyword>
<dbReference type="KEGG" id="mya:MORIYA_3291"/>
<dbReference type="EMBL" id="LS483250">
    <property type="protein sequence ID" value="SQD79746.1"/>
    <property type="molecule type" value="Genomic_DNA"/>
</dbReference>
<evidence type="ECO:0000256" key="3">
    <source>
        <dbReference type="HAMAP-Rule" id="MF_00649"/>
    </source>
</evidence>
<evidence type="ECO:0000256" key="2">
    <source>
        <dbReference type="ARBA" id="ARBA00022833"/>
    </source>
</evidence>
<comment type="cofactor">
    <cofactor evidence="3">
        <name>Zn(2+)</name>
        <dbReference type="ChEBI" id="CHEBI:29105"/>
    </cofactor>
    <text evidence="3">Binds 1 zinc ion.</text>
</comment>
<dbReference type="PANTHER" id="PTHR36150">
    <property type="entry name" value="DNA GYRASE INHIBITOR YACG"/>
    <property type="match status" value="1"/>
</dbReference>
<reference evidence="6" key="1">
    <citation type="submission" date="2018-05" db="EMBL/GenBank/DDBJ databases">
        <authorList>
            <person name="Cea G.-C."/>
            <person name="William W."/>
        </authorList>
    </citation>
    <scope>NUCLEOTIDE SEQUENCE [LARGE SCALE GENOMIC DNA]</scope>
    <source>
        <strain evidence="6">DB21MT 5</strain>
    </source>
</reference>
<feature type="binding site" evidence="3">
    <location>
        <position position="28"/>
    </location>
    <ligand>
        <name>Zn(2+)</name>
        <dbReference type="ChEBI" id="CHEBI:29105"/>
    </ligand>
</feature>
<comment type="function">
    <text evidence="3">Inhibits all the catalytic activities of DNA gyrase by preventing its interaction with DNA. Acts by binding directly to the C-terminal domain of GyrB, which probably disrupts DNA binding by the gyrase.</text>
</comment>
<dbReference type="AlphaFoldDB" id="A0A330LU30"/>
<feature type="binding site" evidence="3">
    <location>
        <position position="5"/>
    </location>
    <ligand>
        <name>Zn(2+)</name>
        <dbReference type="ChEBI" id="CHEBI:29105"/>
    </ligand>
</feature>
<dbReference type="GO" id="GO:0006355">
    <property type="term" value="P:regulation of DNA-templated transcription"/>
    <property type="evidence" value="ECO:0007669"/>
    <property type="project" value="InterPro"/>
</dbReference>
<dbReference type="HAMAP" id="MF_00649">
    <property type="entry name" value="DNA_gyrase_inhibitor_YacG"/>
    <property type="match status" value="1"/>
</dbReference>
<comment type="subunit">
    <text evidence="3">Interacts with GyrB.</text>
</comment>
<dbReference type="InterPro" id="IPR013088">
    <property type="entry name" value="Znf_NHR/GATA"/>
</dbReference>
<dbReference type="OrthoDB" id="9809663at2"/>
<evidence type="ECO:0000313" key="5">
    <source>
        <dbReference type="EMBL" id="SQD79746.1"/>
    </source>
</evidence>
<protein>
    <recommendedName>
        <fullName evidence="3">DNA gyrase inhibitor YacG</fullName>
    </recommendedName>
</protein>
<feature type="region of interest" description="Disordered" evidence="4">
    <location>
        <begin position="40"/>
        <end position="61"/>
    </location>
</feature>
<proteinExistence type="inferred from homology"/>
<gene>
    <name evidence="3 5" type="primary">yacG</name>
    <name evidence="5" type="ORF">MORIYA_3291</name>
</gene>
<feature type="binding site" evidence="3">
    <location>
        <position position="24"/>
    </location>
    <ligand>
        <name>Zn(2+)</name>
        <dbReference type="ChEBI" id="CHEBI:29105"/>
    </ligand>
</feature>
<dbReference type="SUPFAM" id="SSF57716">
    <property type="entry name" value="Glucocorticoid receptor-like (DNA-binding domain)"/>
    <property type="match status" value="1"/>
</dbReference>
<dbReference type="Gene3D" id="3.30.50.10">
    <property type="entry name" value="Erythroid Transcription Factor GATA-1, subunit A"/>
    <property type="match status" value="1"/>
</dbReference>
<keyword evidence="1 3" id="KW-0479">Metal-binding</keyword>
<accession>A0A330LU30</accession>
<dbReference type="InterPro" id="IPR005584">
    <property type="entry name" value="DNA_gyrase_inhibitor_YacG"/>
</dbReference>